<dbReference type="Proteomes" id="UP001199106">
    <property type="component" value="Unassembled WGS sequence"/>
</dbReference>
<dbReference type="AlphaFoldDB" id="A0AAD4NUU8"/>
<sequence>MSPRRISEGAEEQYPPAPSVEDDVAATGNDNFKGLRQEAVNAYFAYERMAQLHLENDEAYVNNDNHSASQSITEGYEDDKNDESPPLPSARFRSAVVESPQRSPAQLQYCAVPVPPPPTIILRNVPHTAPVVSLPVTEAEAWSQFMGRAPRDFVPHRRRYLQPGHASTNGYFENLIPRGVMPGGCSYSRGVEGVDQFTRPHHTMPTRNRGPIERDSFAMPHAVNRDFALREEPVELFEIWADTFSRSRRIEEDVAILRERFQLLHEFYYRS</sequence>
<organism evidence="2 3">
    <name type="scientific">Alternaria panax</name>
    <dbReference type="NCBI Taxonomy" id="48097"/>
    <lineage>
        <taxon>Eukaryota</taxon>
        <taxon>Fungi</taxon>
        <taxon>Dikarya</taxon>
        <taxon>Ascomycota</taxon>
        <taxon>Pezizomycotina</taxon>
        <taxon>Dothideomycetes</taxon>
        <taxon>Pleosporomycetidae</taxon>
        <taxon>Pleosporales</taxon>
        <taxon>Pleosporineae</taxon>
        <taxon>Pleosporaceae</taxon>
        <taxon>Alternaria</taxon>
        <taxon>Alternaria sect. Panax</taxon>
    </lineage>
</organism>
<feature type="region of interest" description="Disordered" evidence="1">
    <location>
        <begin position="1"/>
        <end position="31"/>
    </location>
</feature>
<reference evidence="2" key="1">
    <citation type="submission" date="2021-07" db="EMBL/GenBank/DDBJ databases">
        <title>Genome Resource of American Ginseng Black Spot Pathogen Alternaria panax.</title>
        <authorList>
            <person name="Qiu C."/>
            <person name="Wang W."/>
            <person name="Liu Z."/>
        </authorList>
    </citation>
    <scope>NUCLEOTIDE SEQUENCE</scope>
    <source>
        <strain evidence="2">BNCC115425</strain>
    </source>
</reference>
<proteinExistence type="predicted"/>
<keyword evidence="3" id="KW-1185">Reference proteome</keyword>
<feature type="region of interest" description="Disordered" evidence="1">
    <location>
        <begin position="69"/>
        <end position="89"/>
    </location>
</feature>
<evidence type="ECO:0000256" key="1">
    <source>
        <dbReference type="SAM" id="MobiDB-lite"/>
    </source>
</evidence>
<dbReference type="EMBL" id="JAANER010000001">
    <property type="protein sequence ID" value="KAG9195099.1"/>
    <property type="molecule type" value="Genomic_DNA"/>
</dbReference>
<evidence type="ECO:0000313" key="2">
    <source>
        <dbReference type="EMBL" id="KAG9195099.1"/>
    </source>
</evidence>
<evidence type="ECO:0000313" key="3">
    <source>
        <dbReference type="Proteomes" id="UP001199106"/>
    </source>
</evidence>
<accession>A0AAD4NUU8</accession>
<protein>
    <submittedName>
        <fullName evidence="2">Uncharacterized protein</fullName>
    </submittedName>
</protein>
<comment type="caution">
    <text evidence="2">The sequence shown here is derived from an EMBL/GenBank/DDBJ whole genome shotgun (WGS) entry which is preliminary data.</text>
</comment>
<gene>
    <name evidence="2" type="ORF">G6011_00219</name>
</gene>
<name>A0AAD4NUU8_9PLEO</name>